<dbReference type="GO" id="GO:0005840">
    <property type="term" value="C:ribosome"/>
    <property type="evidence" value="ECO:0007669"/>
    <property type="project" value="UniProtKB-KW"/>
</dbReference>
<evidence type="ECO:0000256" key="4">
    <source>
        <dbReference type="ARBA" id="ARBA00035206"/>
    </source>
</evidence>
<evidence type="ECO:0000256" key="1">
    <source>
        <dbReference type="ARBA" id="ARBA00010618"/>
    </source>
</evidence>
<keyword evidence="3 5" id="KW-0687">Ribonucleoprotein</keyword>
<dbReference type="InterPro" id="IPR014722">
    <property type="entry name" value="Rib_uL2_dom2"/>
</dbReference>
<sequence>MAQNKLHVKQGDMVMLNKTITSAKSAGEDREAGYVGKVLKVFPDEQRVIVEGVNVRVFHEKPSRSNREGGRTEREAPIHVSNVNPIDSNGESTRIGRKKVEDPDTGRSRWVRYAKTTGEELDD</sequence>
<dbReference type="RefSeq" id="WP_013061616.1">
    <property type="nucleotide sequence ID" value="NZ_CALTRV010000019.1"/>
</dbReference>
<keyword evidence="2 5" id="KW-0689">Ribosomal protein</keyword>
<keyword evidence="5" id="KW-0699">rRNA-binding</keyword>
<feature type="compositionally biased region" description="Basic and acidic residues" evidence="6">
    <location>
        <begin position="98"/>
        <end position="107"/>
    </location>
</feature>
<dbReference type="Proteomes" id="UP001155010">
    <property type="component" value="Unassembled WGS sequence"/>
</dbReference>
<evidence type="ECO:0000256" key="5">
    <source>
        <dbReference type="HAMAP-Rule" id="MF_01326"/>
    </source>
</evidence>
<dbReference type="Pfam" id="PF17136">
    <property type="entry name" value="ribosomal_L24"/>
    <property type="match status" value="1"/>
</dbReference>
<dbReference type="EMBL" id="JANTYZ010000019">
    <property type="protein sequence ID" value="MCS3866744.1"/>
    <property type="molecule type" value="Genomic_DNA"/>
</dbReference>
<comment type="subunit">
    <text evidence="5">Part of the 50S ribosomal subunit.</text>
</comment>
<dbReference type="CDD" id="cd06089">
    <property type="entry name" value="KOW_RPL26"/>
    <property type="match status" value="1"/>
</dbReference>
<dbReference type="InterPro" id="IPR008991">
    <property type="entry name" value="Translation_prot_SH3-like_sf"/>
</dbReference>
<dbReference type="EMBL" id="JANTZM010000020">
    <property type="protein sequence ID" value="MCS4159190.1"/>
    <property type="molecule type" value="Genomic_DNA"/>
</dbReference>
<comment type="similarity">
    <text evidence="1 5">Belongs to the universal ribosomal protein uL24 family.</text>
</comment>
<dbReference type="Proteomes" id="UP001155110">
    <property type="component" value="Unassembled WGS sequence"/>
</dbReference>
<dbReference type="GeneID" id="83727975"/>
<feature type="domain" description="Large ribosomal subunit protein uL24 C-terminal" evidence="7">
    <location>
        <begin position="53"/>
        <end position="121"/>
    </location>
</feature>
<name>A0A840DAD3_9BACT</name>
<dbReference type="Proteomes" id="UP001155034">
    <property type="component" value="Unassembled WGS sequence"/>
</dbReference>
<dbReference type="EMBL" id="JANUAE010000005">
    <property type="protein sequence ID" value="MCS3710015.1"/>
    <property type="molecule type" value="Genomic_DNA"/>
</dbReference>
<dbReference type="SUPFAM" id="SSF50104">
    <property type="entry name" value="Translation proteins SH3-like domain"/>
    <property type="match status" value="1"/>
</dbReference>
<comment type="function">
    <text evidence="5">One of the proteins that surrounds the polypeptide exit tunnel on the outside of the subunit.</text>
</comment>
<protein>
    <recommendedName>
        <fullName evidence="4 5">Large ribosomal subunit protein uL24</fullName>
    </recommendedName>
</protein>
<dbReference type="HAMAP" id="MF_01326_B">
    <property type="entry name" value="Ribosomal_uL24_B"/>
    <property type="match status" value="1"/>
</dbReference>
<evidence type="ECO:0000256" key="3">
    <source>
        <dbReference type="ARBA" id="ARBA00023274"/>
    </source>
</evidence>
<organism evidence="11 13">
    <name type="scientific">Salinibacter ruber</name>
    <dbReference type="NCBI Taxonomy" id="146919"/>
    <lineage>
        <taxon>Bacteria</taxon>
        <taxon>Pseudomonadati</taxon>
        <taxon>Rhodothermota</taxon>
        <taxon>Rhodothermia</taxon>
        <taxon>Rhodothermales</taxon>
        <taxon>Salinibacteraceae</taxon>
        <taxon>Salinibacter</taxon>
    </lineage>
</organism>
<accession>A0A840DAD3</accession>
<dbReference type="AlphaFoldDB" id="A0A840DAD3"/>
<dbReference type="InterPro" id="IPR057264">
    <property type="entry name" value="Ribosomal_uL24_C"/>
</dbReference>
<dbReference type="NCBIfam" id="TIGR01079">
    <property type="entry name" value="rplX_bact"/>
    <property type="match status" value="1"/>
</dbReference>
<evidence type="ECO:0000313" key="8">
    <source>
        <dbReference type="EMBL" id="MCS3710015.1"/>
    </source>
</evidence>
<dbReference type="EMBL" id="JANUBL010000015">
    <property type="protein sequence ID" value="MCS4123031.1"/>
    <property type="molecule type" value="Genomic_DNA"/>
</dbReference>
<feature type="compositionally biased region" description="Basic and acidic residues" evidence="6">
    <location>
        <begin position="60"/>
        <end position="77"/>
    </location>
</feature>
<dbReference type="Proteomes" id="UP001155057">
    <property type="component" value="Unassembled WGS sequence"/>
</dbReference>
<evidence type="ECO:0000313" key="12">
    <source>
        <dbReference type="EMBL" id="MCS4159190.1"/>
    </source>
</evidence>
<dbReference type="Proteomes" id="UP001155144">
    <property type="component" value="Unassembled WGS sequence"/>
</dbReference>
<evidence type="ECO:0000313" key="11">
    <source>
        <dbReference type="EMBL" id="MCS4123031.1"/>
    </source>
</evidence>
<dbReference type="PANTHER" id="PTHR12903">
    <property type="entry name" value="MITOCHONDRIAL RIBOSOMAL PROTEIN L24"/>
    <property type="match status" value="1"/>
</dbReference>
<evidence type="ECO:0000313" key="9">
    <source>
        <dbReference type="EMBL" id="MCS3866744.1"/>
    </source>
</evidence>
<dbReference type="GO" id="GO:0019843">
    <property type="term" value="F:rRNA binding"/>
    <property type="evidence" value="ECO:0007669"/>
    <property type="project" value="UniProtKB-UniRule"/>
</dbReference>
<evidence type="ECO:0000256" key="6">
    <source>
        <dbReference type="SAM" id="MobiDB-lite"/>
    </source>
</evidence>
<dbReference type="GO" id="GO:0006412">
    <property type="term" value="P:translation"/>
    <property type="evidence" value="ECO:0007669"/>
    <property type="project" value="UniProtKB-UniRule"/>
</dbReference>
<dbReference type="InterPro" id="IPR041988">
    <property type="entry name" value="Ribosomal_uL24_KOW"/>
</dbReference>
<keyword evidence="5" id="KW-0694">RNA-binding</keyword>
<proteinExistence type="inferred from homology"/>
<gene>
    <name evidence="5" type="primary">rplX</name>
    <name evidence="11" type="ORF">GGP45_003399</name>
    <name evidence="8" type="ORF">GGP61_001619</name>
    <name evidence="9" type="ORF">GGP82_003324</name>
    <name evidence="10" type="ORF">GGP83_002432</name>
    <name evidence="12" type="ORF">GGP99_003177</name>
</gene>
<dbReference type="Gene3D" id="2.30.30.30">
    <property type="match status" value="1"/>
</dbReference>
<feature type="region of interest" description="Disordered" evidence="6">
    <location>
        <begin position="60"/>
        <end position="123"/>
    </location>
</feature>
<dbReference type="GO" id="GO:1990904">
    <property type="term" value="C:ribonucleoprotein complex"/>
    <property type="evidence" value="ECO:0007669"/>
    <property type="project" value="UniProtKB-KW"/>
</dbReference>
<evidence type="ECO:0000256" key="2">
    <source>
        <dbReference type="ARBA" id="ARBA00022980"/>
    </source>
</evidence>
<comment type="function">
    <text evidence="5">One of two assembly initiator proteins, it binds directly to the 5'-end of the 23S rRNA, where it nucleates assembly of the 50S subunit.</text>
</comment>
<dbReference type="GO" id="GO:0003735">
    <property type="term" value="F:structural constituent of ribosome"/>
    <property type="evidence" value="ECO:0007669"/>
    <property type="project" value="InterPro"/>
</dbReference>
<dbReference type="EMBL" id="JANUBB010000009">
    <property type="protein sequence ID" value="MCS3952465.1"/>
    <property type="molecule type" value="Genomic_DNA"/>
</dbReference>
<evidence type="ECO:0000313" key="13">
    <source>
        <dbReference type="Proteomes" id="UP001155144"/>
    </source>
</evidence>
<feature type="compositionally biased region" description="Polar residues" evidence="6">
    <location>
        <begin position="81"/>
        <end position="92"/>
    </location>
</feature>
<evidence type="ECO:0000259" key="7">
    <source>
        <dbReference type="Pfam" id="PF17136"/>
    </source>
</evidence>
<comment type="caution">
    <text evidence="11">The sequence shown here is derived from an EMBL/GenBank/DDBJ whole genome shotgun (WGS) entry which is preliminary data.</text>
</comment>
<evidence type="ECO:0000313" key="10">
    <source>
        <dbReference type="EMBL" id="MCS3952465.1"/>
    </source>
</evidence>
<reference evidence="11" key="1">
    <citation type="submission" date="2022-08" db="EMBL/GenBank/DDBJ databases">
        <title>Genomic Encyclopedia of Type Strains, Phase V (KMG-V): Genome sequencing to study the core and pangenomes of soil and plant-associated prokaryotes.</title>
        <authorList>
            <person name="Whitman W."/>
        </authorList>
    </citation>
    <scope>NUCLEOTIDE SEQUENCE</scope>
    <source>
        <strain evidence="9">SP2016B</strain>
        <strain evidence="10">SP2017</strain>
        <strain evidence="12">SP3002</strain>
        <strain evidence="11">SP3026</strain>
        <strain evidence="8">SP3049</strain>
    </source>
</reference>
<dbReference type="InterPro" id="IPR003256">
    <property type="entry name" value="Ribosomal_uL24"/>
</dbReference>